<name>A0A9X2J5F8_9GAMM</name>
<dbReference type="AlphaFoldDB" id="A0A9X2J5F8"/>
<dbReference type="InterPro" id="IPR012020">
    <property type="entry name" value="ABHD4"/>
</dbReference>
<dbReference type="Pfam" id="PF00561">
    <property type="entry name" value="Abhydrolase_1"/>
    <property type="match status" value="1"/>
</dbReference>
<accession>A0A9X2J5F8</accession>
<dbReference type="NCBIfam" id="NF008218">
    <property type="entry name" value="PRK10985.1"/>
    <property type="match status" value="1"/>
</dbReference>
<dbReference type="RefSeq" id="WP_252465887.1">
    <property type="nucleotide sequence ID" value="NZ_JALBWM010000025.1"/>
</dbReference>
<evidence type="ECO:0000256" key="3">
    <source>
        <dbReference type="ARBA" id="ARBA00022801"/>
    </source>
</evidence>
<gene>
    <name evidence="6" type="ORF">MO867_08350</name>
</gene>
<dbReference type="EMBL" id="JALBWM010000025">
    <property type="protein sequence ID" value="MCO1334349.1"/>
    <property type="molecule type" value="Genomic_DNA"/>
</dbReference>
<dbReference type="GO" id="GO:0047372">
    <property type="term" value="F:monoacylglycerol lipase activity"/>
    <property type="evidence" value="ECO:0007669"/>
    <property type="project" value="TreeGrafter"/>
</dbReference>
<keyword evidence="3 6" id="KW-0378">Hydrolase</keyword>
<evidence type="ECO:0000256" key="2">
    <source>
        <dbReference type="ARBA" id="ARBA00022487"/>
    </source>
</evidence>
<evidence type="ECO:0000256" key="4">
    <source>
        <dbReference type="PIRSR" id="PIRSR005211-1"/>
    </source>
</evidence>
<dbReference type="PIRSF" id="PIRSF005211">
    <property type="entry name" value="Ab_hydro_YheT"/>
    <property type="match status" value="1"/>
</dbReference>
<dbReference type="PANTHER" id="PTHR10794">
    <property type="entry name" value="ABHYDROLASE DOMAIN-CONTAINING PROTEIN"/>
    <property type="match status" value="1"/>
</dbReference>
<feature type="active site" description="Charge relay system" evidence="4">
    <location>
        <position position="268"/>
    </location>
</feature>
<dbReference type="PANTHER" id="PTHR10794:SF94">
    <property type="entry name" value="ESTERASE YHET-RELATED"/>
    <property type="match status" value="1"/>
</dbReference>
<dbReference type="GO" id="GO:0034338">
    <property type="term" value="F:short-chain carboxylesterase activity"/>
    <property type="evidence" value="ECO:0007669"/>
    <property type="project" value="TreeGrafter"/>
</dbReference>
<evidence type="ECO:0000313" key="7">
    <source>
        <dbReference type="Proteomes" id="UP001139028"/>
    </source>
</evidence>
<sequence>MISSFSPAVGLGNRHLQTIFGRFHRTKPWIVTHCRWYDTPDGDSLALHYPKPLRSDSGCPLVLILHGLGGSVGSTYVQGLMETLLEDHFQVAVMHFRGCGGIPNRLPRAYHSGDSDDPRWLINELKREFPLTPVLVVGFSLGGNVVLKLLGEDGESGQVTAAVAVSAPMDLHACSRYINTGLSRFYERHLLNGLRLSLLHKAEDPQMAAALPDLNCSSSFIDFRHFDDAFTAPLHGFRNVDDYYTRASSKPLLKDIRIPTLIINAVDDPFICPSAIPVRAEVSSAVDLAVSEHGGHVGFVGGSAWHPHYWLEKKIPDFLGSVVGITKGARQGGSPSQALS</sequence>
<keyword evidence="7" id="KW-1185">Reference proteome</keyword>
<evidence type="ECO:0000256" key="1">
    <source>
        <dbReference type="ARBA" id="ARBA00010884"/>
    </source>
</evidence>
<comment type="similarity">
    <text evidence="1">Belongs to the AB hydrolase superfamily. AB hydrolase 4 family.</text>
</comment>
<dbReference type="InterPro" id="IPR000073">
    <property type="entry name" value="AB_hydrolase_1"/>
</dbReference>
<organism evidence="6 7">
    <name type="scientific">Microbulbifer okhotskensis</name>
    <dbReference type="NCBI Taxonomy" id="2926617"/>
    <lineage>
        <taxon>Bacteria</taxon>
        <taxon>Pseudomonadati</taxon>
        <taxon>Pseudomonadota</taxon>
        <taxon>Gammaproteobacteria</taxon>
        <taxon>Cellvibrionales</taxon>
        <taxon>Microbulbiferaceae</taxon>
        <taxon>Microbulbifer</taxon>
    </lineage>
</organism>
<dbReference type="Gene3D" id="3.40.50.1820">
    <property type="entry name" value="alpha/beta hydrolase"/>
    <property type="match status" value="1"/>
</dbReference>
<evidence type="ECO:0000259" key="5">
    <source>
        <dbReference type="Pfam" id="PF00561"/>
    </source>
</evidence>
<dbReference type="Proteomes" id="UP001139028">
    <property type="component" value="Unassembled WGS sequence"/>
</dbReference>
<evidence type="ECO:0000313" key="6">
    <source>
        <dbReference type="EMBL" id="MCO1334349.1"/>
    </source>
</evidence>
<dbReference type="PROSITE" id="PS01133">
    <property type="entry name" value="UPF0017"/>
    <property type="match status" value="1"/>
</dbReference>
<dbReference type="InterPro" id="IPR000952">
    <property type="entry name" value="AB_hydrolase_4_CS"/>
</dbReference>
<feature type="active site" description="Charge relay system" evidence="4">
    <location>
        <position position="140"/>
    </location>
</feature>
<dbReference type="InterPro" id="IPR029058">
    <property type="entry name" value="AB_hydrolase_fold"/>
</dbReference>
<feature type="active site" description="Charge relay system" evidence="4">
    <location>
        <position position="296"/>
    </location>
</feature>
<reference evidence="6" key="1">
    <citation type="journal article" date="2022" name="Arch. Microbiol.">
        <title>Microbulbifer okhotskensis sp. nov., isolated from a deep bottom sediment of the Okhotsk Sea.</title>
        <authorList>
            <person name="Romanenko L."/>
            <person name="Kurilenko V."/>
            <person name="Otstavnykh N."/>
            <person name="Velansky P."/>
            <person name="Isaeva M."/>
            <person name="Mikhailov V."/>
        </authorList>
    </citation>
    <scope>NUCLEOTIDE SEQUENCE</scope>
    <source>
        <strain evidence="6">OS29</strain>
    </source>
</reference>
<comment type="caution">
    <text evidence="6">The sequence shown here is derived from an EMBL/GenBank/DDBJ whole genome shotgun (WGS) entry which is preliminary data.</text>
</comment>
<keyword evidence="2" id="KW-0719">Serine esterase</keyword>
<feature type="domain" description="AB hydrolase-1" evidence="5">
    <location>
        <begin position="60"/>
        <end position="300"/>
    </location>
</feature>
<protein>
    <submittedName>
        <fullName evidence="6">Hydrolase</fullName>
    </submittedName>
</protein>
<dbReference type="InterPro" id="IPR050960">
    <property type="entry name" value="AB_hydrolase_4_sf"/>
</dbReference>
<dbReference type="SUPFAM" id="SSF53474">
    <property type="entry name" value="alpha/beta-Hydrolases"/>
    <property type="match status" value="1"/>
</dbReference>
<proteinExistence type="inferred from homology"/>